<dbReference type="Gene3D" id="1.10.287.470">
    <property type="entry name" value="Helix hairpin bin"/>
    <property type="match status" value="1"/>
</dbReference>
<dbReference type="Gene3D" id="2.40.50.100">
    <property type="match status" value="1"/>
</dbReference>
<gene>
    <name evidence="3" type="ORF">GCM10008171_00680</name>
</gene>
<evidence type="ECO:0000256" key="1">
    <source>
        <dbReference type="ARBA" id="ARBA00009477"/>
    </source>
</evidence>
<dbReference type="EMBL" id="BSFK01000002">
    <property type="protein sequence ID" value="GLK74816.1"/>
    <property type="molecule type" value="Genomic_DNA"/>
</dbReference>
<dbReference type="InterPro" id="IPR058792">
    <property type="entry name" value="Beta-barrel_RND_2"/>
</dbReference>
<dbReference type="Gene3D" id="2.40.420.20">
    <property type="match status" value="1"/>
</dbReference>
<proteinExistence type="inferred from homology"/>
<dbReference type="Pfam" id="PF25954">
    <property type="entry name" value="Beta-barrel_RND_2"/>
    <property type="match status" value="1"/>
</dbReference>
<dbReference type="RefSeq" id="WP_271202799.1">
    <property type="nucleotide sequence ID" value="NZ_BSFK01000002.1"/>
</dbReference>
<organism evidence="3 4">
    <name type="scientific">Methylopila jiangsuensis</name>
    <dbReference type="NCBI Taxonomy" id="586230"/>
    <lineage>
        <taxon>Bacteria</taxon>
        <taxon>Pseudomonadati</taxon>
        <taxon>Pseudomonadota</taxon>
        <taxon>Alphaproteobacteria</taxon>
        <taxon>Hyphomicrobiales</taxon>
        <taxon>Methylopilaceae</taxon>
        <taxon>Methylopila</taxon>
    </lineage>
</organism>
<reference evidence="3" key="1">
    <citation type="journal article" date="2014" name="Int. J. Syst. Evol. Microbiol.">
        <title>Complete genome sequence of Corynebacterium casei LMG S-19264T (=DSM 44701T), isolated from a smear-ripened cheese.</title>
        <authorList>
            <consortium name="US DOE Joint Genome Institute (JGI-PGF)"/>
            <person name="Walter F."/>
            <person name="Albersmeier A."/>
            <person name="Kalinowski J."/>
            <person name="Ruckert C."/>
        </authorList>
    </citation>
    <scope>NUCLEOTIDE SEQUENCE</scope>
    <source>
        <strain evidence="3">VKM B-2555</strain>
    </source>
</reference>
<dbReference type="GO" id="GO:0015562">
    <property type="term" value="F:efflux transmembrane transporter activity"/>
    <property type="evidence" value="ECO:0007669"/>
    <property type="project" value="TreeGrafter"/>
</dbReference>
<dbReference type="Gene3D" id="2.40.30.170">
    <property type="match status" value="1"/>
</dbReference>
<feature type="domain" description="CusB-like beta-barrel" evidence="2">
    <location>
        <begin position="256"/>
        <end position="327"/>
    </location>
</feature>
<accession>A0A9W6N231</accession>
<evidence type="ECO:0000313" key="4">
    <source>
        <dbReference type="Proteomes" id="UP001143364"/>
    </source>
</evidence>
<keyword evidence="4" id="KW-1185">Reference proteome</keyword>
<dbReference type="SUPFAM" id="SSF111369">
    <property type="entry name" value="HlyD-like secretion proteins"/>
    <property type="match status" value="1"/>
</dbReference>
<dbReference type="PANTHER" id="PTHR30469:SF15">
    <property type="entry name" value="HLYD FAMILY OF SECRETION PROTEINS"/>
    <property type="match status" value="1"/>
</dbReference>
<comment type="similarity">
    <text evidence="1">Belongs to the membrane fusion protein (MFP) (TC 8.A.1) family.</text>
</comment>
<dbReference type="PANTHER" id="PTHR30469">
    <property type="entry name" value="MULTIDRUG RESISTANCE PROTEIN MDTA"/>
    <property type="match status" value="1"/>
</dbReference>
<reference evidence="3" key="2">
    <citation type="submission" date="2023-01" db="EMBL/GenBank/DDBJ databases">
        <authorList>
            <person name="Sun Q."/>
            <person name="Evtushenko L."/>
        </authorList>
    </citation>
    <scope>NUCLEOTIDE SEQUENCE</scope>
    <source>
        <strain evidence="3">VKM B-2555</strain>
    </source>
</reference>
<dbReference type="AlphaFoldDB" id="A0A9W6N231"/>
<dbReference type="Proteomes" id="UP001143364">
    <property type="component" value="Unassembled WGS sequence"/>
</dbReference>
<evidence type="ECO:0000259" key="2">
    <source>
        <dbReference type="Pfam" id="PF25954"/>
    </source>
</evidence>
<dbReference type="NCBIfam" id="TIGR01730">
    <property type="entry name" value="RND_mfp"/>
    <property type="match status" value="1"/>
</dbReference>
<dbReference type="GO" id="GO:1990281">
    <property type="term" value="C:efflux pump complex"/>
    <property type="evidence" value="ECO:0007669"/>
    <property type="project" value="TreeGrafter"/>
</dbReference>
<comment type="caution">
    <text evidence="3">The sequence shown here is derived from an EMBL/GenBank/DDBJ whole genome shotgun (WGS) entry which is preliminary data.</text>
</comment>
<evidence type="ECO:0000313" key="3">
    <source>
        <dbReference type="EMBL" id="GLK74816.1"/>
    </source>
</evidence>
<sequence>MTPSRPRRLWPKALALTLIAAGVAAYAFRDDLLPAGPATPTEASATARPSAIAVTVAPVIRREIVQKLALTGTLAARDEILVGAQIDGLRLEAYLVETGDRVEAGQTLARLDRDMLDVALAQNRSTVAKADAAVAQAGAAIAEADAARVEAEAALKRAQQLKSSGNVTGETLQARETAAQVAVARLRAQGEALKLAEADKALAEAQGREIELRLARTEVKAPAAGVVSARTARVGQIVGMGGEPLFRLVRDGAIELVARVPETRLPGLKPGQPVRVEVAGLPDPVWGRVRLVEPVVDAVTRLGLVRVALPDEPDLRAGLFARAAVETARRQALAAPRSAVLYGAQGARVLAVRDGVVAELPVTLGVSDADGVEIADGVTAGETLVARAGGFLRDGDRVLAVAPEAPARPQKQAATEN</sequence>
<dbReference type="InterPro" id="IPR006143">
    <property type="entry name" value="RND_pump_MFP"/>
</dbReference>
<protein>
    <submittedName>
        <fullName evidence="3">Hemolysin secretion protein D</fullName>
    </submittedName>
</protein>
<name>A0A9W6N231_9HYPH</name>